<dbReference type="InterPro" id="IPR025067">
    <property type="entry name" value="DUF4079"/>
</dbReference>
<organism evidence="2 3">
    <name type="scientific">Tolypothrix tenuis PCC 7101</name>
    <dbReference type="NCBI Taxonomy" id="231146"/>
    <lineage>
        <taxon>Bacteria</taxon>
        <taxon>Bacillati</taxon>
        <taxon>Cyanobacteriota</taxon>
        <taxon>Cyanophyceae</taxon>
        <taxon>Nostocales</taxon>
        <taxon>Tolypothrichaceae</taxon>
        <taxon>Tolypothrix</taxon>
    </lineage>
</organism>
<keyword evidence="1" id="KW-0472">Membrane</keyword>
<protein>
    <recommendedName>
        <fullName evidence="4">DUF4079 domain-containing protein</fullName>
    </recommendedName>
</protein>
<evidence type="ECO:0008006" key="4">
    <source>
        <dbReference type="Google" id="ProtNLM"/>
    </source>
</evidence>
<dbReference type="Pfam" id="PF13301">
    <property type="entry name" value="DUF4079"/>
    <property type="match status" value="1"/>
</dbReference>
<evidence type="ECO:0000256" key="1">
    <source>
        <dbReference type="SAM" id="Phobius"/>
    </source>
</evidence>
<dbReference type="RefSeq" id="WP_096584283.1">
    <property type="nucleotide sequence ID" value="NZ_CAWNJS010000001.1"/>
</dbReference>
<feature type="transmembrane region" description="Helical" evidence="1">
    <location>
        <begin position="120"/>
        <end position="137"/>
    </location>
</feature>
<keyword evidence="1" id="KW-1133">Transmembrane helix</keyword>
<feature type="transmembrane region" description="Helical" evidence="1">
    <location>
        <begin position="149"/>
        <end position="171"/>
    </location>
</feature>
<feature type="transmembrane region" description="Helical" evidence="1">
    <location>
        <begin position="183"/>
        <end position="202"/>
    </location>
</feature>
<dbReference type="Proteomes" id="UP000218785">
    <property type="component" value="Chromosome"/>
</dbReference>
<keyword evidence="1" id="KW-0812">Transmembrane</keyword>
<evidence type="ECO:0000313" key="3">
    <source>
        <dbReference type="Proteomes" id="UP000218785"/>
    </source>
</evidence>
<feature type="transmembrane region" description="Helical" evidence="1">
    <location>
        <begin position="62"/>
        <end position="80"/>
    </location>
</feature>
<dbReference type="KEGG" id="ttq:NIES37_60320"/>
<feature type="transmembrane region" description="Helical" evidence="1">
    <location>
        <begin position="6"/>
        <end position="31"/>
    </location>
</feature>
<name>A0A1Z4N8H5_9CYAN</name>
<evidence type="ECO:0000313" key="2">
    <source>
        <dbReference type="EMBL" id="BAZ02024.1"/>
    </source>
</evidence>
<keyword evidence="3" id="KW-1185">Reference proteome</keyword>
<accession>A0A1Z4N8H5</accession>
<reference evidence="2 3" key="1">
    <citation type="submission" date="2017-06" db="EMBL/GenBank/DDBJ databases">
        <title>Genome sequencing of cyanobaciteial culture collection at National Institute for Environmental Studies (NIES).</title>
        <authorList>
            <person name="Hirose Y."/>
            <person name="Shimura Y."/>
            <person name="Fujisawa T."/>
            <person name="Nakamura Y."/>
            <person name="Kawachi M."/>
        </authorList>
    </citation>
    <scope>NUCLEOTIDE SEQUENCE [LARGE SCALE GENOMIC DNA]</scope>
    <source>
        <strain evidence="2 3">NIES-37</strain>
    </source>
</reference>
<sequence length="235" mass="26489">MEIADFLSLIHPAIAVIFVFPLIGNVVNFAWQTRQRRLQSLVGGKSKIPPVVGSEHKKLGEWLTSAVVGLTLIGLAYAIGKDIVKHQLWSTATFKFIFIILMFAATIISLVLLYQAKQKLWRGVFASLTGAGLVILGCQDGVYRLTKEWYWSHYYIGITAALLMIFSLAIVQDIYQDRSNRWRLVHTILNCVALLLFIGQGLTGTRDLLQIPLSWQEPYIYQCDYVNKVCGTIKP</sequence>
<dbReference type="EMBL" id="AP018248">
    <property type="protein sequence ID" value="BAZ02024.1"/>
    <property type="molecule type" value="Genomic_DNA"/>
</dbReference>
<dbReference type="AlphaFoldDB" id="A0A1Z4N8H5"/>
<proteinExistence type="predicted"/>
<gene>
    <name evidence="2" type="ORF">NIES37_60320</name>
</gene>
<feature type="transmembrane region" description="Helical" evidence="1">
    <location>
        <begin position="92"/>
        <end position="113"/>
    </location>
</feature>